<comment type="caution">
    <text evidence="7">The sequence shown here is derived from an EMBL/GenBank/DDBJ whole genome shotgun (WGS) entry which is preliminary data.</text>
</comment>
<evidence type="ECO:0000259" key="6">
    <source>
        <dbReference type="SMART" id="SM00382"/>
    </source>
</evidence>
<dbReference type="GO" id="GO:0007033">
    <property type="term" value="P:vacuole organization"/>
    <property type="evidence" value="ECO:0007669"/>
    <property type="project" value="TreeGrafter"/>
</dbReference>
<dbReference type="OrthoDB" id="263010at2759"/>
<dbReference type="Gene3D" id="1.10.8.60">
    <property type="match status" value="1"/>
</dbReference>
<keyword evidence="5" id="KW-0732">Signal</keyword>
<dbReference type="PANTHER" id="PTHR23074:SF163">
    <property type="entry name" value="TRANSPORT PROTEIN 4A, PUTATIVE-RELATED"/>
    <property type="match status" value="1"/>
</dbReference>
<keyword evidence="1 3" id="KW-0547">Nucleotide-binding</keyword>
<evidence type="ECO:0000313" key="8">
    <source>
        <dbReference type="EMBL" id="EPY23950.1"/>
    </source>
</evidence>
<evidence type="ECO:0000256" key="5">
    <source>
        <dbReference type="SAM" id="SignalP"/>
    </source>
</evidence>
<keyword evidence="2 3" id="KW-0067">ATP-binding</keyword>
<dbReference type="EMBL" id="ATMH01007383">
    <property type="protein sequence ID" value="EPY23950.1"/>
    <property type="molecule type" value="Genomic_DNA"/>
</dbReference>
<dbReference type="GO" id="GO:0005524">
    <property type="term" value="F:ATP binding"/>
    <property type="evidence" value="ECO:0007669"/>
    <property type="project" value="UniProtKB-KW"/>
</dbReference>
<evidence type="ECO:0000256" key="1">
    <source>
        <dbReference type="ARBA" id="ARBA00022741"/>
    </source>
</evidence>
<feature type="compositionally biased region" description="Basic and acidic residues" evidence="4">
    <location>
        <begin position="514"/>
        <end position="525"/>
    </location>
</feature>
<reference evidence="7" key="2">
    <citation type="submission" date="2013-03" db="EMBL/GenBank/DDBJ databases">
        <authorList>
            <person name="Motta M.C.M."/>
            <person name="Martins A.C.A."/>
            <person name="Preta C.M.C.C."/>
            <person name="Silva R."/>
            <person name="de Souza S.S."/>
            <person name="Klein C.C."/>
            <person name="de Almeida L.G.P."/>
            <person name="Cunha O.L."/>
            <person name="Colabardini A.C."/>
            <person name="Lima B.A."/>
            <person name="Machado C.R."/>
            <person name="Soares C.M.A."/>
            <person name="de Menezes C.B.A."/>
            <person name="Bartolomeu D.C."/>
            <person name="Grisard E.C."/>
            <person name="Fantinatti-Garboggini F."/>
            <person name="Rodrigues-Luiz G.F."/>
            <person name="Wagner G."/>
            <person name="Goldman G.H."/>
            <person name="Fietto J.L.R."/>
            <person name="Ciapina L.P."/>
            <person name="Brocchi M."/>
            <person name="Elias M.C."/>
            <person name="Goldman M.H.S."/>
            <person name="Sagot M.-F."/>
            <person name="Pereira M."/>
            <person name="Stoco P.H."/>
            <person name="Teixeira S.M.R."/>
            <person name="de Mendonca-Neto R.P."/>
            <person name="Maciel T.E.F."/>
            <person name="Mendes T.A.O."/>
            <person name="Urmenyi T.P."/>
            <person name="Teixeira M.M.G."/>
            <person name="de Camargo E.F.P."/>
            <person name="de Sousa W."/>
            <person name="Schenkman S."/>
            <person name="de Vasconcelos A.T.R."/>
        </authorList>
    </citation>
    <scope>NUCLEOTIDE SEQUENCE</scope>
</reference>
<evidence type="ECO:0000256" key="4">
    <source>
        <dbReference type="SAM" id="MobiDB-lite"/>
    </source>
</evidence>
<dbReference type="EMBL" id="ATMH01008988">
    <property type="protein sequence ID" value="EPY20451.1"/>
    <property type="molecule type" value="Genomic_DNA"/>
</dbReference>
<dbReference type="InterPro" id="IPR003960">
    <property type="entry name" value="ATPase_AAA_CS"/>
</dbReference>
<dbReference type="Pfam" id="PF09336">
    <property type="entry name" value="Vps4_C"/>
    <property type="match status" value="1"/>
</dbReference>
<dbReference type="InterPro" id="IPR027417">
    <property type="entry name" value="P-loop_NTPase"/>
</dbReference>
<feature type="signal peptide" evidence="5">
    <location>
        <begin position="1"/>
        <end position="22"/>
    </location>
</feature>
<sequence>MSTRLQVHFFFFFVSVVPSKWAAAGLSVFLHFCRSYVLPSVSPTCSEKTTRTTTHLYFSGIPLYAAMQFKKAEEALAITDTLLCLLFQYPHVATAPLSVTRQIQSGCGELLSCLSILHSFELGQKPPCATSTDRTCPVFKRGSIYELVSKTLSQVMEFNTHETNAATDHGAKEDSKQQQSPPRAPLQRRVHPRASHRKRKRKQDNVLRVMPSRVGHHETFDAICGCEEVIELLKQCILLPSRLPFLFRGPRRSPQRILLYGPPGTGKTLLVTAAAQSTDPPCALLCVSASQLLSKWVGESEKQLEKIFHQAKKLAHQQGGDRPVSAAGSKRRRCIIFFDEIDALCGARGHQGETELSRRIKTEFLLHLNRIQTEGILVMAATNLPWEIDSAIRRRFDRFVYVDLPSPRARLAILRQYLSDPSIAHCLSPQEVQRIIHLTHRFSSADLVNVIQQAFLKPLAPLLHCTHLRPATSDDWRAYGGSPSLQALLTDARPVVLDPKRRRAAEAPGAAPAERPRPTPGREDLTLEDCRIPAHVKNRSQFDTWYVPCAPCDAAASLDVGRPFPLQELGSDHSATQVTEEQILVPPLRCAHFVEVLWDFIPSVTEHELEKFKHWGSQTFRNGM</sequence>
<organism evidence="7 9">
    <name type="scientific">Strigomonas culicis</name>
    <dbReference type="NCBI Taxonomy" id="28005"/>
    <lineage>
        <taxon>Eukaryota</taxon>
        <taxon>Discoba</taxon>
        <taxon>Euglenozoa</taxon>
        <taxon>Kinetoplastea</taxon>
        <taxon>Metakinetoplastina</taxon>
        <taxon>Trypanosomatida</taxon>
        <taxon>Trypanosomatidae</taxon>
        <taxon>Strigomonadinae</taxon>
        <taxon>Strigomonas</taxon>
    </lineage>
</organism>
<dbReference type="PANTHER" id="PTHR23074">
    <property type="entry name" value="AAA DOMAIN-CONTAINING"/>
    <property type="match status" value="1"/>
</dbReference>
<feature type="chain" id="PRO_5007727322" evidence="5">
    <location>
        <begin position="23"/>
        <end position="624"/>
    </location>
</feature>
<comment type="similarity">
    <text evidence="3">Belongs to the AAA ATPase family.</text>
</comment>
<dbReference type="Pfam" id="PF00004">
    <property type="entry name" value="AAA"/>
    <property type="match status" value="1"/>
</dbReference>
<feature type="region of interest" description="Disordered" evidence="4">
    <location>
        <begin position="165"/>
        <end position="205"/>
    </location>
</feature>
<dbReference type="Gene3D" id="3.40.50.300">
    <property type="entry name" value="P-loop containing nucleotide triphosphate hydrolases"/>
    <property type="match status" value="1"/>
</dbReference>
<evidence type="ECO:0000256" key="2">
    <source>
        <dbReference type="ARBA" id="ARBA00022840"/>
    </source>
</evidence>
<accession>S9V0K8</accession>
<feature type="compositionally biased region" description="Basic residues" evidence="4">
    <location>
        <begin position="186"/>
        <end position="202"/>
    </location>
</feature>
<dbReference type="SMART" id="SM00382">
    <property type="entry name" value="AAA"/>
    <property type="match status" value="1"/>
</dbReference>
<dbReference type="GO" id="GO:0016197">
    <property type="term" value="P:endosomal transport"/>
    <property type="evidence" value="ECO:0007669"/>
    <property type="project" value="TreeGrafter"/>
</dbReference>
<feature type="region of interest" description="Disordered" evidence="4">
    <location>
        <begin position="499"/>
        <end position="525"/>
    </location>
</feature>
<name>S9V0K8_9TRYP</name>
<dbReference type="AlphaFoldDB" id="S9V0K8"/>
<dbReference type="InterPro" id="IPR015415">
    <property type="entry name" value="Spast_Vps4_C"/>
</dbReference>
<dbReference type="GO" id="GO:0016887">
    <property type="term" value="F:ATP hydrolysis activity"/>
    <property type="evidence" value="ECO:0007669"/>
    <property type="project" value="InterPro"/>
</dbReference>
<dbReference type="PROSITE" id="PS00674">
    <property type="entry name" value="AAA"/>
    <property type="match status" value="1"/>
</dbReference>
<reference evidence="7 9" key="1">
    <citation type="journal article" date="2013" name="PLoS ONE">
        <title>Predicting the Proteins of Angomonas deanei, Strigomonas culicis and Their Respective Endosymbionts Reveals New Aspects of the Trypanosomatidae Family.</title>
        <authorList>
            <person name="Motta M.C."/>
            <person name="Martins A.C."/>
            <person name="de Souza S.S."/>
            <person name="Catta-Preta C.M."/>
            <person name="Silva R."/>
            <person name="Klein C.C."/>
            <person name="de Almeida L.G."/>
            <person name="de Lima Cunha O."/>
            <person name="Ciapina L.P."/>
            <person name="Brocchi M."/>
            <person name="Colabardini A.C."/>
            <person name="de Araujo Lima B."/>
            <person name="Machado C.R."/>
            <person name="de Almeida Soares C.M."/>
            <person name="Probst C.M."/>
            <person name="de Menezes C.B."/>
            <person name="Thompson C.E."/>
            <person name="Bartholomeu D.C."/>
            <person name="Gradia D.F."/>
            <person name="Pavoni D.P."/>
            <person name="Grisard E.C."/>
            <person name="Fantinatti-Garboggini F."/>
            <person name="Marchini F.K."/>
            <person name="Rodrigues-Luiz G.F."/>
            <person name="Wagner G."/>
            <person name="Goldman G.H."/>
            <person name="Fietto J.L."/>
            <person name="Elias M.C."/>
            <person name="Goldman M.H."/>
            <person name="Sagot M.F."/>
            <person name="Pereira M."/>
            <person name="Stoco P.H."/>
            <person name="de Mendonca-Neto R.P."/>
            <person name="Teixeira S.M."/>
            <person name="Maciel T.E."/>
            <person name="de Oliveira Mendes T.A."/>
            <person name="Urmenyi T.P."/>
            <person name="de Souza W."/>
            <person name="Schenkman S."/>
            <person name="de Vasconcelos A.T."/>
        </authorList>
    </citation>
    <scope>NUCLEOTIDE SEQUENCE [LARGE SCALE GENOMIC DNA]</scope>
</reference>
<feature type="domain" description="AAA+ ATPase" evidence="6">
    <location>
        <begin position="253"/>
        <end position="406"/>
    </location>
</feature>
<proteinExistence type="inferred from homology"/>
<keyword evidence="9" id="KW-1185">Reference proteome</keyword>
<gene>
    <name evidence="8" type="ORF">STCU_07383</name>
    <name evidence="7" type="ORF">STCU_08988</name>
</gene>
<dbReference type="InterPro" id="IPR003959">
    <property type="entry name" value="ATPase_AAA_core"/>
</dbReference>
<dbReference type="SUPFAM" id="SSF52540">
    <property type="entry name" value="P-loop containing nucleoside triphosphate hydrolases"/>
    <property type="match status" value="1"/>
</dbReference>
<dbReference type="InterPro" id="IPR050304">
    <property type="entry name" value="MT-severing_AAA_ATPase"/>
</dbReference>
<evidence type="ECO:0000313" key="7">
    <source>
        <dbReference type="EMBL" id="EPY20451.1"/>
    </source>
</evidence>
<dbReference type="Proteomes" id="UP000015354">
    <property type="component" value="Unassembled WGS sequence"/>
</dbReference>
<protein>
    <submittedName>
        <fullName evidence="7">Vacuolar protein-sorting-associated protein 4</fullName>
    </submittedName>
</protein>
<evidence type="ECO:0000256" key="3">
    <source>
        <dbReference type="RuleBase" id="RU003651"/>
    </source>
</evidence>
<evidence type="ECO:0000313" key="9">
    <source>
        <dbReference type="Proteomes" id="UP000015354"/>
    </source>
</evidence>
<dbReference type="InterPro" id="IPR003593">
    <property type="entry name" value="AAA+_ATPase"/>
</dbReference>